<feature type="domain" description="Tryptophan synthase beta chain-like PALP" evidence="10">
    <location>
        <begin position="2"/>
        <end position="244"/>
    </location>
</feature>
<evidence type="ECO:0000256" key="2">
    <source>
        <dbReference type="ARBA" id="ARBA00007103"/>
    </source>
</evidence>
<dbReference type="FunFam" id="3.40.50.1100:FF:000006">
    <property type="entry name" value="Cysteine synthase"/>
    <property type="match status" value="1"/>
</dbReference>
<dbReference type="Proteomes" id="UP000265515">
    <property type="component" value="Unassembled WGS sequence"/>
</dbReference>
<evidence type="ECO:0000256" key="4">
    <source>
        <dbReference type="ARBA" id="ARBA00022605"/>
    </source>
</evidence>
<dbReference type="InterPro" id="IPR001926">
    <property type="entry name" value="TrpB-like_PALP"/>
</dbReference>
<protein>
    <recommendedName>
        <fullName evidence="3">L-3-cyanoalanine synthase</fullName>
        <ecNumber evidence="3">4.4.1.9</ecNumber>
    </recommendedName>
</protein>
<evidence type="ECO:0000256" key="9">
    <source>
        <dbReference type="PIRSR" id="PIRSR605856-50"/>
    </source>
</evidence>
<dbReference type="InterPro" id="IPR036052">
    <property type="entry name" value="TrpB-like_PALP_sf"/>
</dbReference>
<dbReference type="EMBL" id="BFEA01000187">
    <property type="protein sequence ID" value="GBG73611.1"/>
    <property type="molecule type" value="Genomic_DNA"/>
</dbReference>
<evidence type="ECO:0000256" key="8">
    <source>
        <dbReference type="ARBA" id="ARBA00050896"/>
    </source>
</evidence>
<evidence type="ECO:0000256" key="5">
    <source>
        <dbReference type="ARBA" id="ARBA00022679"/>
    </source>
</evidence>
<comment type="cofactor">
    <cofactor evidence="1 9">
        <name>pyridoxal 5'-phosphate</name>
        <dbReference type="ChEBI" id="CHEBI:597326"/>
    </cofactor>
</comment>
<reference evidence="11 12" key="1">
    <citation type="journal article" date="2018" name="Cell">
        <title>The Chara Genome: Secondary Complexity and Implications for Plant Terrestrialization.</title>
        <authorList>
            <person name="Nishiyama T."/>
            <person name="Sakayama H."/>
            <person name="Vries J.D."/>
            <person name="Buschmann H."/>
            <person name="Saint-Marcoux D."/>
            <person name="Ullrich K.K."/>
            <person name="Haas F.B."/>
            <person name="Vanderstraeten L."/>
            <person name="Becker D."/>
            <person name="Lang D."/>
            <person name="Vosolsobe S."/>
            <person name="Rombauts S."/>
            <person name="Wilhelmsson P.K.I."/>
            <person name="Janitza P."/>
            <person name="Kern R."/>
            <person name="Heyl A."/>
            <person name="Rumpler F."/>
            <person name="Villalobos L.I.A.C."/>
            <person name="Clay J.M."/>
            <person name="Skokan R."/>
            <person name="Toyoda A."/>
            <person name="Suzuki Y."/>
            <person name="Kagoshima H."/>
            <person name="Schijlen E."/>
            <person name="Tajeshwar N."/>
            <person name="Catarino B."/>
            <person name="Hetherington A.J."/>
            <person name="Saltykova A."/>
            <person name="Bonnot C."/>
            <person name="Breuninger H."/>
            <person name="Symeonidi A."/>
            <person name="Radhakrishnan G.V."/>
            <person name="Van Nieuwerburgh F."/>
            <person name="Deforce D."/>
            <person name="Chang C."/>
            <person name="Karol K.G."/>
            <person name="Hedrich R."/>
            <person name="Ulvskov P."/>
            <person name="Glockner G."/>
            <person name="Delwiche C.F."/>
            <person name="Petrasek J."/>
            <person name="Van de Peer Y."/>
            <person name="Friml J."/>
            <person name="Beilby M."/>
            <person name="Dolan L."/>
            <person name="Kohara Y."/>
            <person name="Sugano S."/>
            <person name="Fujiyama A."/>
            <person name="Delaux P.-M."/>
            <person name="Quint M."/>
            <person name="TheiBen G."/>
            <person name="Hagemann M."/>
            <person name="Harholt J."/>
            <person name="Dunand C."/>
            <person name="Zachgo S."/>
            <person name="Langdale J."/>
            <person name="Maumus F."/>
            <person name="Straeten D.V.D."/>
            <person name="Gould S.B."/>
            <person name="Rensing S.A."/>
        </authorList>
    </citation>
    <scope>NUCLEOTIDE SEQUENCE [LARGE SCALE GENOMIC DNA]</scope>
    <source>
        <strain evidence="11 12">S276</strain>
    </source>
</reference>
<evidence type="ECO:0000256" key="1">
    <source>
        <dbReference type="ARBA" id="ARBA00001933"/>
    </source>
</evidence>
<evidence type="ECO:0000313" key="12">
    <source>
        <dbReference type="Proteomes" id="UP000265515"/>
    </source>
</evidence>
<organism evidence="11 12">
    <name type="scientific">Chara braunii</name>
    <name type="common">Braun's stonewort</name>
    <dbReference type="NCBI Taxonomy" id="69332"/>
    <lineage>
        <taxon>Eukaryota</taxon>
        <taxon>Viridiplantae</taxon>
        <taxon>Streptophyta</taxon>
        <taxon>Charophyceae</taxon>
        <taxon>Charales</taxon>
        <taxon>Characeae</taxon>
        <taxon>Chara</taxon>
    </lineage>
</organism>
<evidence type="ECO:0000256" key="7">
    <source>
        <dbReference type="ARBA" id="ARBA00023192"/>
    </source>
</evidence>
<dbReference type="NCBIfam" id="TIGR01139">
    <property type="entry name" value="cysK"/>
    <property type="match status" value="1"/>
</dbReference>
<dbReference type="EC" id="4.4.1.9" evidence="3"/>
<dbReference type="InterPro" id="IPR050214">
    <property type="entry name" value="Cys_Synth/Cystath_Beta-Synth"/>
</dbReference>
<keyword evidence="6 9" id="KW-0663">Pyridoxal phosphate</keyword>
<dbReference type="OrthoDB" id="10259545at2759"/>
<dbReference type="FunFam" id="3.40.50.1100:FF:000002">
    <property type="entry name" value="Cysteine synthase"/>
    <property type="match status" value="1"/>
</dbReference>
<keyword evidence="7" id="KW-0198">Cysteine biosynthesis</keyword>
<dbReference type="Pfam" id="PF00291">
    <property type="entry name" value="PALP"/>
    <property type="match status" value="1"/>
</dbReference>
<dbReference type="GO" id="GO:0050017">
    <property type="term" value="F:L-3-cyanoalanine synthase activity"/>
    <property type="evidence" value="ECO:0007669"/>
    <property type="project" value="UniProtKB-EC"/>
</dbReference>
<feature type="binding site" evidence="9">
    <location>
        <begin position="129"/>
        <end position="133"/>
    </location>
    <ligand>
        <name>pyridoxal 5'-phosphate</name>
        <dbReference type="ChEBI" id="CHEBI:597326"/>
    </ligand>
</feature>
<gene>
    <name evidence="11" type="ORF">CBR_g16954</name>
</gene>
<name>A0A388KU78_CHABU</name>
<dbReference type="NCBIfam" id="TIGR01136">
    <property type="entry name" value="cysKM"/>
    <property type="match status" value="1"/>
</dbReference>
<comment type="caution">
    <text evidence="11">The sequence shown here is derived from an EMBL/GenBank/DDBJ whole genome shotgun (WGS) entry which is preliminary data.</text>
</comment>
<dbReference type="InterPro" id="IPR005856">
    <property type="entry name" value="Cys_synth"/>
</dbReference>
<keyword evidence="5" id="KW-0808">Transferase</keyword>
<feature type="binding site" evidence="9">
    <location>
        <position position="217"/>
    </location>
    <ligand>
        <name>pyridoxal 5'-phosphate</name>
        <dbReference type="ChEBI" id="CHEBI:597326"/>
    </ligand>
</feature>
<accession>A0A388KU78</accession>
<dbReference type="PANTHER" id="PTHR10314">
    <property type="entry name" value="CYSTATHIONINE BETA-SYNTHASE"/>
    <property type="match status" value="1"/>
</dbReference>
<proteinExistence type="inferred from homology"/>
<feature type="binding site" evidence="9">
    <location>
        <position position="25"/>
    </location>
    <ligand>
        <name>pyridoxal 5'-phosphate</name>
        <dbReference type="ChEBI" id="CHEBI:597326"/>
    </ligand>
</feature>
<comment type="similarity">
    <text evidence="2">Belongs to the cysteine synthase/cystathionine beta-synthase family.</text>
</comment>
<dbReference type="GO" id="GO:0004124">
    <property type="term" value="F:cysteine synthase activity"/>
    <property type="evidence" value="ECO:0007669"/>
    <property type="project" value="InterPro"/>
</dbReference>
<keyword evidence="4" id="KW-0028">Amino-acid biosynthesis</keyword>
<dbReference type="STRING" id="69332.A0A388KU78"/>
<sequence>MIADAEQNGRIKPGKTVLIEPTSGNTGIALAFAAAAKHYRLILTMPASMSMERRCLLRAFGAEIVLTDPMRGIPGSVAKAEELVGSIPDAYMLQQFENPANWVAHFLTTGPEIWKDTAGTVDAVVAGVGTGGTITGAAKFLKNENPDIKIYAVEPQESPVLSGGNPGPHRIQGIGAGFVPKILDMSLVDEVITVHSNEAISMGKTLAVKEGLLVGISSGAAVAAAMKVANRPEMAGKLIVAIVPSLGERYISTPLFQDVRARMEKLQIRQ</sequence>
<dbReference type="SUPFAM" id="SSF53686">
    <property type="entry name" value="Tryptophan synthase beta subunit-like PLP-dependent enzymes"/>
    <property type="match status" value="1"/>
</dbReference>
<dbReference type="OMA" id="SMERRIM"/>
<dbReference type="GO" id="GO:0006535">
    <property type="term" value="P:cysteine biosynthetic process from serine"/>
    <property type="evidence" value="ECO:0007669"/>
    <property type="project" value="InterPro"/>
</dbReference>
<evidence type="ECO:0000259" key="10">
    <source>
        <dbReference type="Pfam" id="PF00291"/>
    </source>
</evidence>
<dbReference type="Gramene" id="GBG73611">
    <property type="protein sequence ID" value="GBG73611"/>
    <property type="gene ID" value="CBR_g16954"/>
</dbReference>
<evidence type="ECO:0000256" key="3">
    <source>
        <dbReference type="ARBA" id="ARBA00012077"/>
    </source>
</evidence>
<dbReference type="GO" id="GO:0019499">
    <property type="term" value="P:cyanide metabolic process"/>
    <property type="evidence" value="ECO:0007669"/>
    <property type="project" value="UniProtKB-ARBA"/>
</dbReference>
<keyword evidence="12" id="KW-1185">Reference proteome</keyword>
<dbReference type="CDD" id="cd01561">
    <property type="entry name" value="CBS_like"/>
    <property type="match status" value="1"/>
</dbReference>
<evidence type="ECO:0000256" key="6">
    <source>
        <dbReference type="ARBA" id="ARBA00022898"/>
    </source>
</evidence>
<dbReference type="AlphaFoldDB" id="A0A388KU78"/>
<evidence type="ECO:0000313" key="11">
    <source>
        <dbReference type="EMBL" id="GBG73611.1"/>
    </source>
</evidence>
<dbReference type="InterPro" id="IPR005859">
    <property type="entry name" value="CysK"/>
</dbReference>
<dbReference type="Gene3D" id="3.40.50.1100">
    <property type="match status" value="2"/>
</dbReference>
<comment type="catalytic activity">
    <reaction evidence="8">
        <text>hydrogen cyanide + L-cysteine = 3-cyano-L-alanine + hydrogen sulfide + H(+)</text>
        <dbReference type="Rhea" id="RHEA:17821"/>
        <dbReference type="ChEBI" id="CHEBI:15378"/>
        <dbReference type="ChEBI" id="CHEBI:18407"/>
        <dbReference type="ChEBI" id="CHEBI:29919"/>
        <dbReference type="ChEBI" id="CHEBI:35235"/>
        <dbReference type="ChEBI" id="CHEBI:77860"/>
        <dbReference type="EC" id="4.4.1.9"/>
    </reaction>
</comment>